<feature type="transmembrane region" description="Helical" evidence="2">
    <location>
        <begin position="307"/>
        <end position="325"/>
    </location>
</feature>
<evidence type="ECO:0000313" key="4">
    <source>
        <dbReference type="Proteomes" id="UP000053328"/>
    </source>
</evidence>
<feature type="compositionally biased region" description="Low complexity" evidence="1">
    <location>
        <begin position="620"/>
        <end position="657"/>
    </location>
</feature>
<feature type="transmembrane region" description="Helical" evidence="2">
    <location>
        <begin position="154"/>
        <end position="175"/>
    </location>
</feature>
<feature type="compositionally biased region" description="Low complexity" evidence="1">
    <location>
        <begin position="209"/>
        <end position="222"/>
    </location>
</feature>
<gene>
    <name evidence="3" type="ORF">PV08_10558</name>
</gene>
<feature type="region of interest" description="Disordered" evidence="1">
    <location>
        <begin position="1"/>
        <end position="59"/>
    </location>
</feature>
<reference evidence="3 4" key="1">
    <citation type="submission" date="2015-01" db="EMBL/GenBank/DDBJ databases">
        <title>The Genome Sequence of Exophiala spinifera CBS89968.</title>
        <authorList>
            <consortium name="The Broad Institute Genomics Platform"/>
            <person name="Cuomo C."/>
            <person name="de Hoog S."/>
            <person name="Gorbushina A."/>
            <person name="Stielow B."/>
            <person name="Teixiera M."/>
            <person name="Abouelleil A."/>
            <person name="Chapman S.B."/>
            <person name="Priest M."/>
            <person name="Young S.K."/>
            <person name="Wortman J."/>
            <person name="Nusbaum C."/>
            <person name="Birren B."/>
        </authorList>
    </citation>
    <scope>NUCLEOTIDE SEQUENCE [LARGE SCALE GENOMIC DNA]</scope>
    <source>
        <strain evidence="3 4">CBS 89968</strain>
    </source>
</reference>
<dbReference type="HOGENOM" id="CLU_369193_0_0_1"/>
<evidence type="ECO:0000256" key="1">
    <source>
        <dbReference type="SAM" id="MobiDB-lite"/>
    </source>
</evidence>
<feature type="compositionally biased region" description="Low complexity" evidence="1">
    <location>
        <begin position="475"/>
        <end position="491"/>
    </location>
</feature>
<dbReference type="AlphaFoldDB" id="A0A0D2AX21"/>
<dbReference type="Proteomes" id="UP000053328">
    <property type="component" value="Unassembled WGS sequence"/>
</dbReference>
<name>A0A0D2AX21_9EURO</name>
<dbReference type="GeneID" id="27337641"/>
<feature type="transmembrane region" description="Helical" evidence="2">
    <location>
        <begin position="357"/>
        <end position="374"/>
    </location>
</feature>
<keyword evidence="2" id="KW-1133">Transmembrane helix</keyword>
<dbReference type="OrthoDB" id="5089392at2759"/>
<feature type="compositionally biased region" description="Polar residues" evidence="1">
    <location>
        <begin position="1"/>
        <end position="11"/>
    </location>
</feature>
<feature type="compositionally biased region" description="Low complexity" evidence="1">
    <location>
        <begin position="673"/>
        <end position="684"/>
    </location>
</feature>
<feature type="region of interest" description="Disordered" evidence="1">
    <location>
        <begin position="581"/>
        <end position="684"/>
    </location>
</feature>
<protein>
    <submittedName>
        <fullName evidence="3">Uncharacterized protein</fullName>
    </submittedName>
</protein>
<dbReference type="EMBL" id="KN847499">
    <property type="protein sequence ID" value="KIW11258.1"/>
    <property type="molecule type" value="Genomic_DNA"/>
</dbReference>
<feature type="transmembrane region" description="Helical" evidence="2">
    <location>
        <begin position="263"/>
        <end position="287"/>
    </location>
</feature>
<keyword evidence="2" id="KW-0472">Membrane</keyword>
<feature type="region of interest" description="Disordered" evidence="1">
    <location>
        <begin position="209"/>
        <end position="238"/>
    </location>
</feature>
<feature type="compositionally biased region" description="Basic and acidic residues" evidence="1">
    <location>
        <begin position="27"/>
        <end position="41"/>
    </location>
</feature>
<feature type="region of interest" description="Disordered" evidence="1">
    <location>
        <begin position="470"/>
        <end position="497"/>
    </location>
</feature>
<feature type="compositionally biased region" description="Pro residues" evidence="1">
    <location>
        <begin position="593"/>
        <end position="602"/>
    </location>
</feature>
<accession>A0A0D2AX21</accession>
<keyword evidence="4" id="KW-1185">Reference proteome</keyword>
<keyword evidence="2" id="KW-0812">Transmembrane</keyword>
<organism evidence="3 4">
    <name type="scientific">Exophiala spinifera</name>
    <dbReference type="NCBI Taxonomy" id="91928"/>
    <lineage>
        <taxon>Eukaryota</taxon>
        <taxon>Fungi</taxon>
        <taxon>Dikarya</taxon>
        <taxon>Ascomycota</taxon>
        <taxon>Pezizomycotina</taxon>
        <taxon>Eurotiomycetes</taxon>
        <taxon>Chaetothyriomycetidae</taxon>
        <taxon>Chaetothyriales</taxon>
        <taxon>Herpotrichiellaceae</taxon>
        <taxon>Exophiala</taxon>
    </lineage>
</organism>
<proteinExistence type="predicted"/>
<evidence type="ECO:0000313" key="3">
    <source>
        <dbReference type="EMBL" id="KIW11258.1"/>
    </source>
</evidence>
<sequence>MTQNGVSQGQPRRSVEVSRASQDVQDDYAHARIDEKTETVKPETYASSKVDPEASRGSLEDVVVEKDERTLSSSSPCLATVAINTNPANDTFMVSNSPLKFIQQKSRLTGRQSFISVSQNELRNSLLPLIGYLELANAGDFAANVFNTIPVPTFAAALMGVGGCVALCFSVVAIWDARLSARNIKVLKRERRALLSLRRLIQRILTTQLAPSSSQHPSSASNNDDDDDEKSSPRPSIPSDNLAVSVYLDVNTFETRTELVDRLLMDVTMGFGALLVGVGTLMAIGGANPRVFRASNLLSGYIGNGPAALYGLLRTIWSTYVYIRTTRHQRAVRRKVTVTLTPEVGTALDQRYAWVKLYAFLSGPTSLVAGAASLVTATRWWGYTMLAPCIVLSWVCNTMYRTRIGYTRPILAIPALGDEEGAPSCYRRTRQSDAAVDGLGLSKMNEQMLSNELNEVVTMRKSFEFAKKHAKAASKKNTGNRTTGTRTSTSTIPAEGNATRTAVSAAVPSVAASPSSELTFKILTKLNLVEPLFLGHVNNLLSMSPVSPSSGSSSPGTGDEERRARTALVGFLGAAASSSVDSTLITESRISPSPSPLQPRSPPFLEREPEPGTTLNSRSATATATVKTKANNLSNNNNNSSSSSSSSSGSSGSSGSNDGDHKEDENIITPPGGTSTSTDLDTGTITIHDPHSLLASTLLFQGSQWPQNPRDQHHHQTQEFLNLANSTITTHGLVFAKYRERYTIEFLGSLLHRQ</sequence>
<dbReference type="STRING" id="91928.A0A0D2AX21"/>
<evidence type="ECO:0000256" key="2">
    <source>
        <dbReference type="SAM" id="Phobius"/>
    </source>
</evidence>
<dbReference type="RefSeq" id="XP_016231474.1">
    <property type="nucleotide sequence ID" value="XM_016384872.1"/>
</dbReference>
<dbReference type="VEuPathDB" id="FungiDB:PV08_10558"/>